<dbReference type="InterPro" id="IPR032710">
    <property type="entry name" value="NTF2-like_dom_sf"/>
</dbReference>
<evidence type="ECO:0000256" key="1">
    <source>
        <dbReference type="SAM" id="SignalP"/>
    </source>
</evidence>
<organism evidence="3 4">
    <name type="scientific">Candidatus Geothrix odensensis</name>
    <dbReference type="NCBI Taxonomy" id="2954440"/>
    <lineage>
        <taxon>Bacteria</taxon>
        <taxon>Pseudomonadati</taxon>
        <taxon>Acidobacteriota</taxon>
        <taxon>Holophagae</taxon>
        <taxon>Holophagales</taxon>
        <taxon>Holophagaceae</taxon>
        <taxon>Geothrix</taxon>
    </lineage>
</organism>
<dbReference type="InterPro" id="IPR037401">
    <property type="entry name" value="SnoaL-like"/>
</dbReference>
<dbReference type="Gene3D" id="3.10.450.50">
    <property type="match status" value="1"/>
</dbReference>
<evidence type="ECO:0000313" key="3">
    <source>
        <dbReference type="EMBL" id="MBK8573280.1"/>
    </source>
</evidence>
<comment type="caution">
    <text evidence="3">The sequence shown here is derived from an EMBL/GenBank/DDBJ whole genome shotgun (WGS) entry which is preliminary data.</text>
</comment>
<dbReference type="EMBL" id="JADKCH010000015">
    <property type="protein sequence ID" value="MBK8573280.1"/>
    <property type="molecule type" value="Genomic_DNA"/>
</dbReference>
<keyword evidence="1" id="KW-0732">Signal</keyword>
<dbReference type="SUPFAM" id="SSF54427">
    <property type="entry name" value="NTF2-like"/>
    <property type="match status" value="1"/>
</dbReference>
<evidence type="ECO:0000313" key="4">
    <source>
        <dbReference type="Proteomes" id="UP000709959"/>
    </source>
</evidence>
<dbReference type="Pfam" id="PF12680">
    <property type="entry name" value="SnoaL_2"/>
    <property type="match status" value="1"/>
</dbReference>
<feature type="signal peptide" evidence="1">
    <location>
        <begin position="1"/>
        <end position="20"/>
    </location>
</feature>
<dbReference type="AlphaFoldDB" id="A0A936F3Z8"/>
<gene>
    <name evidence="3" type="ORF">IPN91_11700</name>
</gene>
<proteinExistence type="predicted"/>
<accession>A0A936F3Z8</accession>
<reference evidence="3 4" key="1">
    <citation type="submission" date="2020-10" db="EMBL/GenBank/DDBJ databases">
        <title>Connecting structure to function with the recovery of over 1000 high-quality activated sludge metagenome-assembled genomes encoding full-length rRNA genes using long-read sequencing.</title>
        <authorList>
            <person name="Singleton C.M."/>
            <person name="Petriglieri F."/>
            <person name="Kristensen J.M."/>
            <person name="Kirkegaard R.H."/>
            <person name="Michaelsen T.Y."/>
            <person name="Andersen M.H."/>
            <person name="Karst S.M."/>
            <person name="Dueholm M.S."/>
            <person name="Nielsen P.H."/>
            <person name="Albertsen M."/>
        </authorList>
    </citation>
    <scope>NUCLEOTIDE SEQUENCE [LARGE SCALE GENOMIC DNA]</scope>
    <source>
        <strain evidence="3">OdNE_18-Q3-R46-58_MAXAC.008</strain>
    </source>
</reference>
<evidence type="ECO:0000259" key="2">
    <source>
        <dbReference type="Pfam" id="PF12680"/>
    </source>
</evidence>
<sequence length="131" mass="14280">MIRWPALAACVVLSAAPPAAVLPETVVQKQVDAYNAHDLNAFAACYAQDIEFRTMAGAVNPEKGLAALKKGYGELFKNYPSLRVKILKRITQGAFVIDQEQAEGMGPNPITVTAIYEVSEGRIVRVWFIEG</sequence>
<dbReference type="PIRSF" id="PIRSF030561">
    <property type="entry name" value="UCP030561"/>
    <property type="match status" value="1"/>
</dbReference>
<dbReference type="Proteomes" id="UP000709959">
    <property type="component" value="Unassembled WGS sequence"/>
</dbReference>
<feature type="domain" description="SnoaL-like" evidence="2">
    <location>
        <begin position="27"/>
        <end position="126"/>
    </location>
</feature>
<name>A0A936F3Z8_9BACT</name>
<dbReference type="InterPro" id="IPR008317">
    <property type="entry name" value="UCP030561"/>
</dbReference>
<protein>
    <submittedName>
        <fullName evidence="3">Nuclear transport factor 2 family protein</fullName>
    </submittedName>
</protein>
<feature type="chain" id="PRO_5036910752" evidence="1">
    <location>
        <begin position="21"/>
        <end position="131"/>
    </location>
</feature>